<dbReference type="GO" id="GO:0003677">
    <property type="term" value="F:DNA binding"/>
    <property type="evidence" value="ECO:0007669"/>
    <property type="project" value="InterPro"/>
</dbReference>
<reference evidence="2 3" key="1">
    <citation type="submission" date="2020-04" db="EMBL/GenBank/DDBJ databases">
        <title>Perkinsus chesapeaki whole genome sequence.</title>
        <authorList>
            <person name="Bogema D.R."/>
        </authorList>
    </citation>
    <scope>NUCLEOTIDE SEQUENCE [LARGE SCALE GENOMIC DNA]</scope>
    <source>
        <strain evidence="2">ATCC PRA-425</strain>
    </source>
</reference>
<dbReference type="Gene3D" id="1.10.10.60">
    <property type="entry name" value="Homeodomain-like"/>
    <property type="match status" value="1"/>
</dbReference>
<dbReference type="Proteomes" id="UP000591131">
    <property type="component" value="Unassembled WGS sequence"/>
</dbReference>
<dbReference type="Gene3D" id="3.30.420.10">
    <property type="entry name" value="Ribonuclease H-like superfamily/Ribonuclease H"/>
    <property type="match status" value="1"/>
</dbReference>
<organism evidence="2 3">
    <name type="scientific">Perkinsus chesapeaki</name>
    <name type="common">Clam parasite</name>
    <name type="synonym">Perkinsus andrewsi</name>
    <dbReference type="NCBI Taxonomy" id="330153"/>
    <lineage>
        <taxon>Eukaryota</taxon>
        <taxon>Sar</taxon>
        <taxon>Alveolata</taxon>
        <taxon>Perkinsozoa</taxon>
        <taxon>Perkinsea</taxon>
        <taxon>Perkinsida</taxon>
        <taxon>Perkinsidae</taxon>
        <taxon>Perkinsus</taxon>
    </lineage>
</organism>
<evidence type="ECO:0000313" key="3">
    <source>
        <dbReference type="Proteomes" id="UP000591131"/>
    </source>
</evidence>
<accession>A0A7J6MAP5</accession>
<feature type="domain" description="Transposase Tc1-like" evidence="1">
    <location>
        <begin position="67"/>
        <end position="131"/>
    </location>
</feature>
<gene>
    <name evidence="2" type="ORF">FOL47_002918</name>
</gene>
<sequence>MARGTFLTESERSTIIKCLASGETALQISKKLGRDPRTVKSFINDPSRKYVRPKGAYKTSVTPRERTRLKRAVNRTPLSTSKRLFEEAGIPMKCKTTRCRVLKSIASVKKPRATPLLTTKHRQARLQWAWDNIKREFGHVIWTDEARATLGGPDGWSRGWITHDVSVPGRTRRQQGGGGVMFWAGIVSGELIGPFRVAKGVKMDFKE</sequence>
<dbReference type="OrthoDB" id="5857894at2759"/>
<dbReference type="InterPro" id="IPR002492">
    <property type="entry name" value="Transposase_Tc1-like"/>
</dbReference>
<protein>
    <recommendedName>
        <fullName evidence="1">Transposase Tc1-like domain-containing protein</fullName>
    </recommendedName>
</protein>
<proteinExistence type="predicted"/>
<dbReference type="EMBL" id="JAAPAO010000186">
    <property type="protein sequence ID" value="KAF4668658.1"/>
    <property type="molecule type" value="Genomic_DNA"/>
</dbReference>
<dbReference type="GO" id="GO:0015074">
    <property type="term" value="P:DNA integration"/>
    <property type="evidence" value="ECO:0007669"/>
    <property type="project" value="InterPro"/>
</dbReference>
<evidence type="ECO:0000259" key="1">
    <source>
        <dbReference type="Pfam" id="PF01498"/>
    </source>
</evidence>
<keyword evidence="3" id="KW-1185">Reference proteome</keyword>
<comment type="caution">
    <text evidence="2">The sequence shown here is derived from an EMBL/GenBank/DDBJ whole genome shotgun (WGS) entry which is preliminary data.</text>
</comment>
<dbReference type="Pfam" id="PF01498">
    <property type="entry name" value="HTH_Tnp_Tc3_2"/>
    <property type="match status" value="1"/>
</dbReference>
<evidence type="ECO:0000313" key="2">
    <source>
        <dbReference type="EMBL" id="KAF4668658.1"/>
    </source>
</evidence>
<dbReference type="GO" id="GO:0006313">
    <property type="term" value="P:DNA transposition"/>
    <property type="evidence" value="ECO:0007669"/>
    <property type="project" value="InterPro"/>
</dbReference>
<dbReference type="AlphaFoldDB" id="A0A7J6MAP5"/>
<name>A0A7J6MAP5_PERCH</name>
<dbReference type="InterPro" id="IPR036397">
    <property type="entry name" value="RNaseH_sf"/>
</dbReference>